<evidence type="ECO:0000313" key="2">
    <source>
        <dbReference type="Proteomes" id="UP000281553"/>
    </source>
</evidence>
<proteinExistence type="predicted"/>
<name>A0A3P7NMA0_DIBLA</name>
<dbReference type="EMBL" id="UYRU01089470">
    <property type="protein sequence ID" value="VDN36748.1"/>
    <property type="molecule type" value="Genomic_DNA"/>
</dbReference>
<keyword evidence="2" id="KW-1185">Reference proteome</keyword>
<gene>
    <name evidence="1" type="ORF">DILT_LOCUS17120</name>
</gene>
<accession>A0A3P7NMA0</accession>
<evidence type="ECO:0000313" key="1">
    <source>
        <dbReference type="EMBL" id="VDN36748.1"/>
    </source>
</evidence>
<dbReference type="AlphaFoldDB" id="A0A3P7NMA0"/>
<sequence>MQTTCHRVAYIGGMDRTQTWFIKLHSLRSQTKKTALTQKAKKSYLSSKEGRLETGRWDAVGVVATVELVVNSAPPAVTSLGDLWGEDVEAAVVVANVVAAVAFSEELVLWERKRVE</sequence>
<protein>
    <submittedName>
        <fullName evidence="1">Uncharacterized protein</fullName>
    </submittedName>
</protein>
<organism evidence="1 2">
    <name type="scientific">Dibothriocephalus latus</name>
    <name type="common">Fish tapeworm</name>
    <name type="synonym">Diphyllobothrium latum</name>
    <dbReference type="NCBI Taxonomy" id="60516"/>
    <lineage>
        <taxon>Eukaryota</taxon>
        <taxon>Metazoa</taxon>
        <taxon>Spiralia</taxon>
        <taxon>Lophotrochozoa</taxon>
        <taxon>Platyhelminthes</taxon>
        <taxon>Cestoda</taxon>
        <taxon>Eucestoda</taxon>
        <taxon>Diphyllobothriidea</taxon>
        <taxon>Diphyllobothriidae</taxon>
        <taxon>Dibothriocephalus</taxon>
    </lineage>
</organism>
<reference evidence="1 2" key="1">
    <citation type="submission" date="2018-11" db="EMBL/GenBank/DDBJ databases">
        <authorList>
            <consortium name="Pathogen Informatics"/>
        </authorList>
    </citation>
    <scope>NUCLEOTIDE SEQUENCE [LARGE SCALE GENOMIC DNA]</scope>
</reference>
<dbReference type="Proteomes" id="UP000281553">
    <property type="component" value="Unassembled WGS sequence"/>
</dbReference>